<dbReference type="AlphaFoldDB" id="A0AAV4C095"/>
<organism evidence="1 2">
    <name type="scientific">Plakobranchus ocellatus</name>
    <dbReference type="NCBI Taxonomy" id="259542"/>
    <lineage>
        <taxon>Eukaryota</taxon>
        <taxon>Metazoa</taxon>
        <taxon>Spiralia</taxon>
        <taxon>Lophotrochozoa</taxon>
        <taxon>Mollusca</taxon>
        <taxon>Gastropoda</taxon>
        <taxon>Heterobranchia</taxon>
        <taxon>Euthyneura</taxon>
        <taxon>Panpulmonata</taxon>
        <taxon>Sacoglossa</taxon>
        <taxon>Placobranchoidea</taxon>
        <taxon>Plakobranchidae</taxon>
        <taxon>Plakobranchus</taxon>
    </lineage>
</organism>
<keyword evidence="2" id="KW-1185">Reference proteome</keyword>
<accession>A0AAV4C095</accession>
<sequence length="90" mass="9963">MIDGSARTNSARADNRSRPICLGVDFLPSVLETLRSGIKCELVRQETRVQIFGGEGANVRGYIAIQATRHHSNSSPFARIFAKRARSKFT</sequence>
<gene>
    <name evidence="1" type="ORF">PoB_005244400</name>
</gene>
<dbReference type="Proteomes" id="UP000735302">
    <property type="component" value="Unassembled WGS sequence"/>
</dbReference>
<evidence type="ECO:0000313" key="1">
    <source>
        <dbReference type="EMBL" id="GFO25939.1"/>
    </source>
</evidence>
<protein>
    <submittedName>
        <fullName evidence="1">Uncharacterized protein</fullName>
    </submittedName>
</protein>
<comment type="caution">
    <text evidence="1">The sequence shown here is derived from an EMBL/GenBank/DDBJ whole genome shotgun (WGS) entry which is preliminary data.</text>
</comment>
<proteinExistence type="predicted"/>
<reference evidence="1 2" key="1">
    <citation type="journal article" date="2021" name="Elife">
        <title>Chloroplast acquisition without the gene transfer in kleptoplastic sea slugs, Plakobranchus ocellatus.</title>
        <authorList>
            <person name="Maeda T."/>
            <person name="Takahashi S."/>
            <person name="Yoshida T."/>
            <person name="Shimamura S."/>
            <person name="Takaki Y."/>
            <person name="Nagai Y."/>
            <person name="Toyoda A."/>
            <person name="Suzuki Y."/>
            <person name="Arimoto A."/>
            <person name="Ishii H."/>
            <person name="Satoh N."/>
            <person name="Nishiyama T."/>
            <person name="Hasebe M."/>
            <person name="Maruyama T."/>
            <person name="Minagawa J."/>
            <person name="Obokata J."/>
            <person name="Shigenobu S."/>
        </authorList>
    </citation>
    <scope>NUCLEOTIDE SEQUENCE [LARGE SCALE GENOMIC DNA]</scope>
</reference>
<evidence type="ECO:0000313" key="2">
    <source>
        <dbReference type="Proteomes" id="UP000735302"/>
    </source>
</evidence>
<name>A0AAV4C095_9GAST</name>
<dbReference type="EMBL" id="BLXT01005778">
    <property type="protein sequence ID" value="GFO25939.1"/>
    <property type="molecule type" value="Genomic_DNA"/>
</dbReference>